<keyword evidence="6 9" id="KW-0594">Phospholipid biosynthesis</keyword>
<keyword evidence="9" id="KW-0963">Cytoplasm</keyword>
<evidence type="ECO:0000256" key="1">
    <source>
        <dbReference type="ARBA" id="ARBA00022516"/>
    </source>
</evidence>
<keyword evidence="7 9" id="KW-1208">Phospholipid metabolism</keyword>
<dbReference type="SUPFAM" id="SSF51395">
    <property type="entry name" value="FMN-linked oxidoreductases"/>
    <property type="match status" value="1"/>
</dbReference>
<evidence type="ECO:0000256" key="7">
    <source>
        <dbReference type="ARBA" id="ARBA00023264"/>
    </source>
</evidence>
<comment type="pathway">
    <text evidence="9">Membrane lipid metabolism; glycerophospholipid metabolism.</text>
</comment>
<dbReference type="GO" id="GO:0000287">
    <property type="term" value="F:magnesium ion binding"/>
    <property type="evidence" value="ECO:0007669"/>
    <property type="project" value="UniProtKB-UniRule"/>
</dbReference>
<keyword evidence="2 9" id="KW-0808">Transferase</keyword>
<dbReference type="HAMAP" id="MF_00112">
    <property type="entry name" value="GGGP_HepGP_synthase"/>
    <property type="match status" value="1"/>
</dbReference>
<evidence type="ECO:0000256" key="5">
    <source>
        <dbReference type="ARBA" id="ARBA00023098"/>
    </source>
</evidence>
<evidence type="ECO:0000256" key="3">
    <source>
        <dbReference type="ARBA" id="ARBA00022723"/>
    </source>
</evidence>
<reference evidence="10" key="1">
    <citation type="journal article" date="2014" name="Genome Biol. Evol.">
        <title>Pangenome evidence for extensive interdomain horizontal transfer affecting lineage core and shell genes in uncultured planktonic thaumarchaeota and euryarchaeota.</title>
        <authorList>
            <person name="Deschamps P."/>
            <person name="Zivanovic Y."/>
            <person name="Moreira D."/>
            <person name="Rodriguez-Valera F."/>
            <person name="Lopez-Garcia P."/>
        </authorList>
    </citation>
    <scope>NUCLEOTIDE SEQUENCE</scope>
</reference>
<dbReference type="Gene3D" id="3.20.20.390">
    <property type="entry name" value="FMN-linked oxidoreductases"/>
    <property type="match status" value="1"/>
</dbReference>
<gene>
    <name evidence="10" type="primary">pcrB</name>
</gene>
<sequence length="270" mass="28628">MWSADGSILLDYVLNNDVARHIILIDPDSQDSEEAAKRCVAAVIAGSRMIFVGGSTGTDSNNVHETVKAIQESLELCSWNASQDSSSDSDLWEVPVVLFPAAANAFSPSADGITFMMLMNSKSPKFLIEEQLKGATPIKQANVTPISMGYIICAPGGKVGEVGQANLITEDDIKLITSYAICAELYGFSSIYLEAGSGADQPVSPKLIQAARESCNLTILVGGGIKDGKTARMAVDAGADWIVTGNLTEGFPDAHKLQTTLQTFISEMDS</sequence>
<evidence type="ECO:0000256" key="4">
    <source>
        <dbReference type="ARBA" id="ARBA00022842"/>
    </source>
</evidence>
<keyword evidence="4 9" id="KW-0460">Magnesium</keyword>
<comment type="caution">
    <text evidence="9">Lacks conserved residue(s) required for the propagation of feature annotation.</text>
</comment>
<evidence type="ECO:0000313" key="10">
    <source>
        <dbReference type="EMBL" id="AIE91288.1"/>
    </source>
</evidence>
<feature type="binding site" evidence="9">
    <location>
        <begin position="223"/>
        <end position="224"/>
    </location>
    <ligand>
        <name>sn-glycerol 1-phosphate</name>
        <dbReference type="ChEBI" id="CHEBI:57685"/>
    </ligand>
</feature>
<dbReference type="GO" id="GO:0047294">
    <property type="term" value="F:phosphoglycerol geranylgeranyltransferase activity"/>
    <property type="evidence" value="ECO:0007669"/>
    <property type="project" value="UniProtKB-UniRule"/>
</dbReference>
<feature type="binding site" evidence="9">
    <location>
        <begin position="245"/>
        <end position="246"/>
    </location>
    <ligand>
        <name>sn-glycerol 1-phosphate</name>
        <dbReference type="ChEBI" id="CHEBI:57685"/>
    </ligand>
</feature>
<evidence type="ECO:0000256" key="8">
    <source>
        <dbReference type="ARBA" id="ARBA00047288"/>
    </source>
</evidence>
<feature type="binding site" evidence="9">
    <location>
        <position position="26"/>
    </location>
    <ligand>
        <name>Mg(2+)</name>
        <dbReference type="ChEBI" id="CHEBI:18420"/>
    </ligand>
</feature>
<accession>A0A075FJA0</accession>
<dbReference type="InterPro" id="IPR008205">
    <property type="entry name" value="GGGP_HepGP_synthase"/>
</dbReference>
<organism evidence="10">
    <name type="scientific">uncultured marine group II/III euryarchaeote AD1000_114_C07</name>
    <dbReference type="NCBI Taxonomy" id="1457719"/>
    <lineage>
        <taxon>Archaea</taxon>
        <taxon>Methanobacteriati</taxon>
        <taxon>Methanobacteriota</taxon>
        <taxon>environmental samples</taxon>
    </lineage>
</organism>
<protein>
    <recommendedName>
        <fullName evidence="9">Geranylgeranylglyceryl phosphate synthase</fullName>
        <shortName evidence="9">GGGP synthase</shortName>
        <shortName evidence="9">GGGPS</shortName>
        <ecNumber evidence="9">2.5.1.41</ecNumber>
    </recommendedName>
    <alternativeName>
        <fullName evidence="9">(S)-3-O-geranylgeranylglyceryl phosphate synthase</fullName>
    </alternativeName>
    <alternativeName>
        <fullName evidence="9">Phosphoglycerol geranylgeranyltransferase</fullName>
    </alternativeName>
</protein>
<keyword evidence="1 9" id="KW-0444">Lipid biosynthesis</keyword>
<dbReference type="GO" id="GO:0005737">
    <property type="term" value="C:cytoplasm"/>
    <property type="evidence" value="ECO:0007669"/>
    <property type="project" value="UniProtKB-SubCell"/>
</dbReference>
<dbReference type="InterPro" id="IPR039074">
    <property type="entry name" value="GGGP/HepGP_synthase_I"/>
</dbReference>
<dbReference type="PANTHER" id="PTHR40029:SF2">
    <property type="entry name" value="HEPTAPRENYLGLYCERYL PHOSPHATE SYNTHASE"/>
    <property type="match status" value="1"/>
</dbReference>
<comment type="cofactor">
    <cofactor evidence="9">
        <name>Mg(2+)</name>
        <dbReference type="ChEBI" id="CHEBI:18420"/>
    </cofactor>
</comment>
<dbReference type="Pfam" id="PF01884">
    <property type="entry name" value="PcrB"/>
    <property type="match status" value="1"/>
</dbReference>
<dbReference type="NCBIfam" id="TIGR01768">
    <property type="entry name" value="GGGP-family"/>
    <property type="match status" value="1"/>
</dbReference>
<evidence type="ECO:0000256" key="2">
    <source>
        <dbReference type="ARBA" id="ARBA00022679"/>
    </source>
</evidence>
<comment type="catalytic activity">
    <reaction evidence="8 9">
        <text>sn-glycerol 1-phosphate + (2E,6E,10E)-geranylgeranyl diphosphate = sn-3-O-(geranylgeranyl)glycerol 1-phosphate + diphosphate</text>
        <dbReference type="Rhea" id="RHEA:23404"/>
        <dbReference type="ChEBI" id="CHEBI:33019"/>
        <dbReference type="ChEBI" id="CHEBI:57677"/>
        <dbReference type="ChEBI" id="CHEBI:57685"/>
        <dbReference type="ChEBI" id="CHEBI:58756"/>
        <dbReference type="EC" id="2.5.1.41"/>
    </reaction>
</comment>
<evidence type="ECO:0000256" key="6">
    <source>
        <dbReference type="ARBA" id="ARBA00023209"/>
    </source>
</evidence>
<dbReference type="EC" id="2.5.1.41" evidence="9"/>
<evidence type="ECO:0000256" key="9">
    <source>
        <dbReference type="HAMAP-Rule" id="MF_00112"/>
    </source>
</evidence>
<dbReference type="AlphaFoldDB" id="A0A075FJA0"/>
<dbReference type="PANTHER" id="PTHR40029">
    <property type="match status" value="1"/>
</dbReference>
<comment type="similarity">
    <text evidence="9">Belongs to the GGGP/HepGP synthase family. Group II subfamily.</text>
</comment>
<comment type="subcellular location">
    <subcellularLocation>
        <location evidence="9">Cytoplasm</location>
    </subcellularLocation>
</comment>
<dbReference type="InterPro" id="IPR010946">
    <property type="entry name" value="GGGP_synth"/>
</dbReference>
<dbReference type="EMBL" id="KF900333">
    <property type="protein sequence ID" value="AIE91288.1"/>
    <property type="molecule type" value="Genomic_DNA"/>
</dbReference>
<dbReference type="UniPathway" id="UPA00940"/>
<dbReference type="InterPro" id="IPR038597">
    <property type="entry name" value="GGGP/HepGP_synthase_sf"/>
</dbReference>
<dbReference type="NCBIfam" id="TIGR01769">
    <property type="entry name" value="GGGP"/>
    <property type="match status" value="1"/>
</dbReference>
<feature type="binding site" evidence="9">
    <location>
        <begin position="192"/>
        <end position="198"/>
    </location>
    <ligand>
        <name>sn-glycerol 1-phosphate</name>
        <dbReference type="ChEBI" id="CHEBI:57685"/>
    </ligand>
</feature>
<name>A0A075FJA0_9EURY</name>
<feature type="binding site" evidence="9">
    <location>
        <position position="55"/>
    </location>
    <ligand>
        <name>Mg(2+)</name>
        <dbReference type="ChEBI" id="CHEBI:18420"/>
    </ligand>
</feature>
<comment type="function">
    <text evidence="9">Prenyltransferase that catalyzes the transfer of the geranylgeranyl moiety of geranylgeranyl diphosphate (GGPP) to the C3 hydroxyl of sn-glycerol-1-phosphate (G1P). This reaction is the first ether-bond-formation step in the biosynthesis of archaeal membrane lipids.</text>
</comment>
<proteinExistence type="inferred from homology"/>
<keyword evidence="3 9" id="KW-0479">Metal-binding</keyword>
<dbReference type="GO" id="GO:0046474">
    <property type="term" value="P:glycerophospholipid biosynthetic process"/>
    <property type="evidence" value="ECO:0007669"/>
    <property type="project" value="UniProtKB-UniRule"/>
</dbReference>
<dbReference type="GO" id="GO:0120536">
    <property type="term" value="F:heptaprenylglyceryl phosphate synthase activity"/>
    <property type="evidence" value="ECO:0007669"/>
    <property type="project" value="UniProtKB-ARBA"/>
</dbReference>
<keyword evidence="5 9" id="KW-0443">Lipid metabolism</keyword>